<accession>A0A0G4IQS7</accession>
<protein>
    <submittedName>
        <fullName evidence="1">Uncharacterized protein</fullName>
    </submittedName>
</protein>
<reference evidence="1 2" key="1">
    <citation type="submission" date="2015-02" db="EMBL/GenBank/DDBJ databases">
        <authorList>
            <person name="Chooi Y.-H."/>
        </authorList>
    </citation>
    <scope>NUCLEOTIDE SEQUENCE [LARGE SCALE GENOMIC DNA]</scope>
    <source>
        <strain evidence="1">E3</strain>
    </source>
</reference>
<evidence type="ECO:0000313" key="1">
    <source>
        <dbReference type="EMBL" id="CEO97476.1"/>
    </source>
</evidence>
<gene>
    <name evidence="1" type="ORF">PBRA_000821</name>
</gene>
<organism evidence="1 2">
    <name type="scientific">Plasmodiophora brassicae</name>
    <name type="common">Clubroot disease agent</name>
    <dbReference type="NCBI Taxonomy" id="37360"/>
    <lineage>
        <taxon>Eukaryota</taxon>
        <taxon>Sar</taxon>
        <taxon>Rhizaria</taxon>
        <taxon>Endomyxa</taxon>
        <taxon>Phytomyxea</taxon>
        <taxon>Plasmodiophorida</taxon>
        <taxon>Plasmodiophoridae</taxon>
        <taxon>Plasmodiophora</taxon>
    </lineage>
</organism>
<evidence type="ECO:0000313" key="2">
    <source>
        <dbReference type="Proteomes" id="UP000039324"/>
    </source>
</evidence>
<sequence>MRQRDDQRRLLLVFAAPLHRLLLQGGIKVERLERQELLDTLGGPRFVHVDVERREHFDQLLVLDGSAGLVAAVQGPRTRVLVVVGFLRDQLGCLQHLLLVQVDGQGFLHLRESDDGWILQRRQQRACVMKISHRLTRSHQADDPFDCLDLPLRICSPERQNGTFRPQFRELTGNTRVRRWPMGTIRQRRD</sequence>
<dbReference type="EMBL" id="CDSF01000079">
    <property type="protein sequence ID" value="CEO97476.1"/>
    <property type="molecule type" value="Genomic_DNA"/>
</dbReference>
<keyword evidence="2" id="KW-1185">Reference proteome</keyword>
<name>A0A0G4IQS7_PLABS</name>
<dbReference type="Proteomes" id="UP000039324">
    <property type="component" value="Unassembled WGS sequence"/>
</dbReference>
<dbReference type="AlphaFoldDB" id="A0A0G4IQS7"/>
<proteinExistence type="predicted"/>